<keyword evidence="3" id="KW-1185">Reference proteome</keyword>
<feature type="region of interest" description="Disordered" evidence="1">
    <location>
        <begin position="177"/>
        <end position="241"/>
    </location>
</feature>
<dbReference type="EMBL" id="JAZDWU010000005">
    <property type="protein sequence ID" value="KAL0002833.1"/>
    <property type="molecule type" value="Genomic_DNA"/>
</dbReference>
<dbReference type="Proteomes" id="UP001459277">
    <property type="component" value="Unassembled WGS sequence"/>
</dbReference>
<sequence length="241" mass="27170">MAEDVINSMVNLKLTSEKEKEIQVSDEGRMEEIDKCVLSLLGKFLTCKPYNREAVKNTLRKVLGLSKELQISKWRAGMSANNVVLEHASLWVQIWGVPFDMLSPRVATEIGNKMGVVEDVERSNGNHHWVDYKYERLLVFYHYYGILGHDIQHCPPHFAVSKKTTPVKYQYGDRLKAVSGQNKSPTHRRNANQPGDASLDKDDNQIEENSRVHAAETAAARASTLSDNQYSHNDKGGLDGC</sequence>
<dbReference type="PANTHER" id="PTHR31286">
    <property type="entry name" value="GLYCINE-RICH CELL WALL STRUCTURAL PROTEIN 1.8-LIKE"/>
    <property type="match status" value="1"/>
</dbReference>
<evidence type="ECO:0008006" key="4">
    <source>
        <dbReference type="Google" id="ProtNLM"/>
    </source>
</evidence>
<feature type="compositionally biased region" description="Basic and acidic residues" evidence="1">
    <location>
        <begin position="198"/>
        <end position="214"/>
    </location>
</feature>
<comment type="caution">
    <text evidence="2">The sequence shown here is derived from an EMBL/GenBank/DDBJ whole genome shotgun (WGS) entry which is preliminary data.</text>
</comment>
<dbReference type="PANTHER" id="PTHR31286:SF167">
    <property type="entry name" value="OS09G0268800 PROTEIN"/>
    <property type="match status" value="1"/>
</dbReference>
<protein>
    <recommendedName>
        <fullName evidence="4">DUF4283 domain-containing protein</fullName>
    </recommendedName>
</protein>
<accession>A0AAW2CZ82</accession>
<evidence type="ECO:0000313" key="3">
    <source>
        <dbReference type="Proteomes" id="UP001459277"/>
    </source>
</evidence>
<reference evidence="2 3" key="1">
    <citation type="submission" date="2024-01" db="EMBL/GenBank/DDBJ databases">
        <title>A telomere-to-telomere, gap-free genome of sweet tea (Lithocarpus litseifolius).</title>
        <authorList>
            <person name="Zhou J."/>
        </authorList>
    </citation>
    <scope>NUCLEOTIDE SEQUENCE [LARGE SCALE GENOMIC DNA]</scope>
    <source>
        <strain evidence="2">Zhou-2022a</strain>
        <tissue evidence="2">Leaf</tissue>
    </source>
</reference>
<evidence type="ECO:0000313" key="2">
    <source>
        <dbReference type="EMBL" id="KAL0002833.1"/>
    </source>
</evidence>
<evidence type="ECO:0000256" key="1">
    <source>
        <dbReference type="SAM" id="MobiDB-lite"/>
    </source>
</evidence>
<gene>
    <name evidence="2" type="ORF">SO802_016614</name>
</gene>
<name>A0AAW2CZ82_9ROSI</name>
<dbReference type="AlphaFoldDB" id="A0AAW2CZ82"/>
<proteinExistence type="predicted"/>
<organism evidence="2 3">
    <name type="scientific">Lithocarpus litseifolius</name>
    <dbReference type="NCBI Taxonomy" id="425828"/>
    <lineage>
        <taxon>Eukaryota</taxon>
        <taxon>Viridiplantae</taxon>
        <taxon>Streptophyta</taxon>
        <taxon>Embryophyta</taxon>
        <taxon>Tracheophyta</taxon>
        <taxon>Spermatophyta</taxon>
        <taxon>Magnoliopsida</taxon>
        <taxon>eudicotyledons</taxon>
        <taxon>Gunneridae</taxon>
        <taxon>Pentapetalae</taxon>
        <taxon>rosids</taxon>
        <taxon>fabids</taxon>
        <taxon>Fagales</taxon>
        <taxon>Fagaceae</taxon>
        <taxon>Lithocarpus</taxon>
    </lineage>
</organism>
<feature type="compositionally biased region" description="Basic and acidic residues" evidence="1">
    <location>
        <begin position="232"/>
        <end position="241"/>
    </location>
</feature>
<dbReference type="InterPro" id="IPR040256">
    <property type="entry name" value="At4g02000-like"/>
</dbReference>